<protein>
    <submittedName>
        <fullName evidence="1">Uncharacterized protein</fullName>
    </submittedName>
</protein>
<proteinExistence type="predicted"/>
<organism evidence="1 2">
    <name type="scientific">Tagetes erecta</name>
    <name type="common">African marigold</name>
    <dbReference type="NCBI Taxonomy" id="13708"/>
    <lineage>
        <taxon>Eukaryota</taxon>
        <taxon>Viridiplantae</taxon>
        <taxon>Streptophyta</taxon>
        <taxon>Embryophyta</taxon>
        <taxon>Tracheophyta</taxon>
        <taxon>Spermatophyta</taxon>
        <taxon>Magnoliopsida</taxon>
        <taxon>eudicotyledons</taxon>
        <taxon>Gunneridae</taxon>
        <taxon>Pentapetalae</taxon>
        <taxon>asterids</taxon>
        <taxon>campanulids</taxon>
        <taxon>Asterales</taxon>
        <taxon>Asteraceae</taxon>
        <taxon>Asteroideae</taxon>
        <taxon>Heliantheae alliance</taxon>
        <taxon>Tageteae</taxon>
        <taxon>Tagetes</taxon>
    </lineage>
</organism>
<keyword evidence="2" id="KW-1185">Reference proteome</keyword>
<dbReference type="Proteomes" id="UP001229421">
    <property type="component" value="Unassembled WGS sequence"/>
</dbReference>
<sequence>MIYKTTQARTCEAVKVEETIRGKRNIMKKRREDLEEFARDEDNIQLTIYKGKLEAEALMKTLPRRKFKTMKEMLGVQYLQQDTT</sequence>
<evidence type="ECO:0000313" key="2">
    <source>
        <dbReference type="Proteomes" id="UP001229421"/>
    </source>
</evidence>
<name>A0AAD8KLD8_TARER</name>
<gene>
    <name evidence="1" type="ORF">QVD17_20535</name>
</gene>
<reference evidence="1" key="1">
    <citation type="journal article" date="2023" name="bioRxiv">
        <title>Improved chromosome-level genome assembly for marigold (Tagetes erecta).</title>
        <authorList>
            <person name="Jiang F."/>
            <person name="Yuan L."/>
            <person name="Wang S."/>
            <person name="Wang H."/>
            <person name="Xu D."/>
            <person name="Wang A."/>
            <person name="Fan W."/>
        </authorList>
    </citation>
    <scope>NUCLEOTIDE SEQUENCE</scope>
    <source>
        <strain evidence="1">WSJ</strain>
        <tissue evidence="1">Leaf</tissue>
    </source>
</reference>
<comment type="caution">
    <text evidence="1">The sequence shown here is derived from an EMBL/GenBank/DDBJ whole genome shotgun (WGS) entry which is preliminary data.</text>
</comment>
<evidence type="ECO:0000313" key="1">
    <source>
        <dbReference type="EMBL" id="KAK1425189.1"/>
    </source>
</evidence>
<dbReference type="EMBL" id="JAUHHV010000005">
    <property type="protein sequence ID" value="KAK1425189.1"/>
    <property type="molecule type" value="Genomic_DNA"/>
</dbReference>
<accession>A0AAD8KLD8</accession>
<dbReference type="AlphaFoldDB" id="A0AAD8KLD8"/>